<dbReference type="InterPro" id="IPR025991">
    <property type="entry name" value="Chemoreceptor_zinc-bind_dom"/>
</dbReference>
<organism evidence="2">
    <name type="scientific">Candidatus Electrothrix aestuarii</name>
    <dbReference type="NCBI Taxonomy" id="3062594"/>
    <lineage>
        <taxon>Bacteria</taxon>
        <taxon>Pseudomonadati</taxon>
        <taxon>Thermodesulfobacteriota</taxon>
        <taxon>Desulfobulbia</taxon>
        <taxon>Desulfobulbales</taxon>
        <taxon>Desulfobulbaceae</taxon>
        <taxon>Candidatus Electrothrix</taxon>
    </lineage>
</organism>
<reference evidence="2" key="1">
    <citation type="journal article" date="2024" name="Syst. Appl. Microbiol.">
        <title>First single-strain enrichments of Electrothrix cable bacteria, description of E. aestuarii sp. nov. and E. rattekaaiensis sp. nov., and proposal of a cable bacteria taxonomy following the rules of the SeqCode.</title>
        <authorList>
            <person name="Plum-Jensen L.E."/>
            <person name="Schramm A."/>
            <person name="Marshall I.P.G."/>
        </authorList>
    </citation>
    <scope>NUCLEOTIDE SEQUENCE</scope>
    <source>
        <strain evidence="2">Rat1</strain>
    </source>
</reference>
<evidence type="ECO:0000259" key="1">
    <source>
        <dbReference type="Pfam" id="PF13682"/>
    </source>
</evidence>
<proteinExistence type="predicted"/>
<dbReference type="Gene3D" id="1.20.120.30">
    <property type="entry name" value="Aspartate receptor, ligand-binding domain"/>
    <property type="match status" value="1"/>
</dbReference>
<feature type="domain" description="Chemoreceptor zinc-binding" evidence="1">
    <location>
        <begin position="20"/>
        <end position="86"/>
    </location>
</feature>
<reference evidence="2" key="2">
    <citation type="submission" date="2024-06" db="EMBL/GenBank/DDBJ databases">
        <authorList>
            <person name="Plum-Jensen L.E."/>
            <person name="Schramm A."/>
            <person name="Marshall I.P.G."/>
        </authorList>
    </citation>
    <scope>NUCLEOTIDE SEQUENCE</scope>
    <source>
        <strain evidence="2">Rat1</strain>
    </source>
</reference>
<dbReference type="KEGG" id="eaj:Q3M24_00190"/>
<sequence length="128" mass="14472">MLEEGTDMDVTHLQVATIAHLQWKSKLSDFFYGVGSLTLAEVPDHANCEFGKWLYNSGLSEFSSYPEMKKVEALHTDFHQKIRQLVQMPEEVRKSSEGQQALSTFKAECDDFVNLLESVEAKAAKESI</sequence>
<accession>A0AAU8LVH6</accession>
<name>A0AAU8LVH6_9BACT</name>
<dbReference type="Pfam" id="PF13682">
    <property type="entry name" value="CZB"/>
    <property type="match status" value="1"/>
</dbReference>
<dbReference type="AlphaFoldDB" id="A0AAU8LVH6"/>
<protein>
    <submittedName>
        <fullName evidence="2">CZB domain-containing protein</fullName>
    </submittedName>
</protein>
<evidence type="ECO:0000313" key="2">
    <source>
        <dbReference type="EMBL" id="XCN73219.1"/>
    </source>
</evidence>
<gene>
    <name evidence="2" type="ORF">Q3M24_00190</name>
</gene>
<dbReference type="EMBL" id="CP159373">
    <property type="protein sequence ID" value="XCN73219.1"/>
    <property type="molecule type" value="Genomic_DNA"/>
</dbReference>